<name>A0A1D2YXE2_9BACI</name>
<dbReference type="Proteomes" id="UP000243739">
    <property type="component" value="Unassembled WGS sequence"/>
</dbReference>
<gene>
    <name evidence="1" type="ORF">BHF71_00195</name>
</gene>
<accession>A0A1D2YXE2</accession>
<dbReference type="STRING" id="337097.BHF71_00195"/>
<evidence type="ECO:0000313" key="1">
    <source>
        <dbReference type="EMBL" id="OEG00364.1"/>
    </source>
</evidence>
<dbReference type="RefSeq" id="WP_069655677.1">
    <property type="nucleotide sequence ID" value="NZ_MIJF01000001.1"/>
</dbReference>
<dbReference type="EMBL" id="MIJF01000001">
    <property type="protein sequence ID" value="OEG00364.1"/>
    <property type="molecule type" value="Genomic_DNA"/>
</dbReference>
<sequence>MNKRLLIGVLALALVFGTTAYVTYAHGVNYAGKGLNDNYSFIQSQNFGNGFMGQQSFNWGDMYRYMGQQFDGEVDLDQMYQFMGQFGVDIEQMFNFMDQLGVEIDDMLEIMNSGMDFEEMWNYMEDYDLDYNQMGNFMQGQNINFNQMGQYMQQYNPDLDEDDFQDFYNSMYRGSSRGFNYGGMMNY</sequence>
<reference evidence="1 2" key="1">
    <citation type="submission" date="2016-09" db="EMBL/GenBank/DDBJ databases">
        <title>Draft genome sequence for the type strain of Vulcanibacillus modesticaldus BR, a strictly anaerobic, moderately thermophilic, and nitrate-reducing bacterium from deep sea-hydrothermal vents of the Mid-Atlantic Ridge.</title>
        <authorList>
            <person name="Abin C.A."/>
            <person name="Hollibaugh J.T."/>
        </authorList>
    </citation>
    <scope>NUCLEOTIDE SEQUENCE [LARGE SCALE GENOMIC DNA]</scope>
    <source>
        <strain evidence="1 2">BR</strain>
    </source>
</reference>
<evidence type="ECO:0000313" key="2">
    <source>
        <dbReference type="Proteomes" id="UP000243739"/>
    </source>
</evidence>
<comment type="caution">
    <text evidence="1">The sequence shown here is derived from an EMBL/GenBank/DDBJ whole genome shotgun (WGS) entry which is preliminary data.</text>
</comment>
<protein>
    <submittedName>
        <fullName evidence="1">Uncharacterized protein</fullName>
    </submittedName>
</protein>
<dbReference type="AlphaFoldDB" id="A0A1D2YXE2"/>
<keyword evidence="2" id="KW-1185">Reference proteome</keyword>
<organism evidence="1 2">
    <name type="scientific">Vulcanibacillus modesticaldus</name>
    <dbReference type="NCBI Taxonomy" id="337097"/>
    <lineage>
        <taxon>Bacteria</taxon>
        <taxon>Bacillati</taxon>
        <taxon>Bacillota</taxon>
        <taxon>Bacilli</taxon>
        <taxon>Bacillales</taxon>
        <taxon>Bacillaceae</taxon>
        <taxon>Vulcanibacillus</taxon>
    </lineage>
</organism>
<proteinExistence type="predicted"/>